<accession>A0ABT2E1M4</accession>
<dbReference type="Proteomes" id="UP001205357">
    <property type="component" value="Unassembled WGS sequence"/>
</dbReference>
<evidence type="ECO:0000259" key="1">
    <source>
        <dbReference type="PROSITE" id="PS51819"/>
    </source>
</evidence>
<dbReference type="InterPro" id="IPR004360">
    <property type="entry name" value="Glyas_Fos-R_dOase_dom"/>
</dbReference>
<evidence type="ECO:0000313" key="2">
    <source>
        <dbReference type="EMBL" id="MCS2160920.1"/>
    </source>
</evidence>
<dbReference type="EMBL" id="JALIGE010000070">
    <property type="protein sequence ID" value="MCS2160920.1"/>
    <property type="molecule type" value="Genomic_DNA"/>
</dbReference>
<organism evidence="2 3">
    <name type="scientific">Scandinavium hiltneri</name>
    <dbReference type="NCBI Taxonomy" id="2926519"/>
    <lineage>
        <taxon>Bacteria</taxon>
        <taxon>Pseudomonadati</taxon>
        <taxon>Pseudomonadota</taxon>
        <taxon>Gammaproteobacteria</taxon>
        <taxon>Enterobacterales</taxon>
        <taxon>Enterobacteriaceae</taxon>
        <taxon>Scandinavium</taxon>
    </lineage>
</organism>
<dbReference type="PANTHER" id="PTHR36113:SF1">
    <property type="entry name" value="GLYOXALASE_BLEOMYCIN RESISTANCE PROTEIN_DIOXYGENASE"/>
    <property type="match status" value="1"/>
</dbReference>
<dbReference type="RefSeq" id="WP_258987500.1">
    <property type="nucleotide sequence ID" value="NZ_JALIGE010000070.1"/>
</dbReference>
<dbReference type="InterPro" id="IPR051332">
    <property type="entry name" value="Fosfomycin_Res_Enzymes"/>
</dbReference>
<dbReference type="PANTHER" id="PTHR36113">
    <property type="entry name" value="LYASE, PUTATIVE-RELATED-RELATED"/>
    <property type="match status" value="1"/>
</dbReference>
<dbReference type="InterPro" id="IPR037523">
    <property type="entry name" value="VOC_core"/>
</dbReference>
<dbReference type="Gene3D" id="3.10.180.10">
    <property type="entry name" value="2,3-Dihydroxybiphenyl 1,2-Dioxygenase, domain 1"/>
    <property type="match status" value="1"/>
</dbReference>
<dbReference type="SUPFAM" id="SSF54593">
    <property type="entry name" value="Glyoxalase/Bleomycin resistance protein/Dihydroxybiphenyl dioxygenase"/>
    <property type="match status" value="1"/>
</dbReference>
<comment type="caution">
    <text evidence="2">The sequence shown here is derived from an EMBL/GenBank/DDBJ whole genome shotgun (WGS) entry which is preliminary data.</text>
</comment>
<evidence type="ECO:0000313" key="3">
    <source>
        <dbReference type="Proteomes" id="UP001205357"/>
    </source>
</evidence>
<name>A0ABT2E1M4_9ENTR</name>
<sequence length="128" mass="14156">MKIAHVALWTHDLDAQAVFWQRYFDGTPNEKYLSKNRPGFASYFITLADGPTVELMTLPELPDAPENREFCGWAHIALNVGDKQAVDVLSAKAKEEGILKSGPRMTGDGYYEAIILDPDGNMIEIVAG</sequence>
<proteinExistence type="predicted"/>
<protein>
    <submittedName>
        <fullName evidence="2">VOC family protein</fullName>
    </submittedName>
</protein>
<dbReference type="PROSITE" id="PS51819">
    <property type="entry name" value="VOC"/>
    <property type="match status" value="1"/>
</dbReference>
<dbReference type="InterPro" id="IPR029068">
    <property type="entry name" value="Glyas_Bleomycin-R_OHBP_Dase"/>
</dbReference>
<reference evidence="2 3" key="1">
    <citation type="submission" date="2022-04" db="EMBL/GenBank/DDBJ databases">
        <title>Proposal of a three novel species of Scandinavium, Scandinavium hiltneri, Scandinavium manionii, Scandinavium tedordense.</title>
        <authorList>
            <person name="Maddock D.W."/>
            <person name="Brady C.L."/>
            <person name="Denman S."/>
            <person name="Arnold D."/>
        </authorList>
    </citation>
    <scope>NUCLEOTIDE SEQUENCE [LARGE SCALE GENOMIC DNA]</scope>
    <source>
        <strain evidence="2 3">H11S7</strain>
    </source>
</reference>
<feature type="domain" description="VOC" evidence="1">
    <location>
        <begin position="2"/>
        <end position="128"/>
    </location>
</feature>
<gene>
    <name evidence="2" type="ORF">MUU47_07225</name>
</gene>
<dbReference type="Pfam" id="PF00903">
    <property type="entry name" value="Glyoxalase"/>
    <property type="match status" value="1"/>
</dbReference>
<keyword evidence="3" id="KW-1185">Reference proteome</keyword>